<organism evidence="7 8">
    <name type="scientific">Fusarium phyllophilum</name>
    <dbReference type="NCBI Taxonomy" id="47803"/>
    <lineage>
        <taxon>Eukaryota</taxon>
        <taxon>Fungi</taxon>
        <taxon>Dikarya</taxon>
        <taxon>Ascomycota</taxon>
        <taxon>Pezizomycotina</taxon>
        <taxon>Sordariomycetes</taxon>
        <taxon>Hypocreomycetidae</taxon>
        <taxon>Hypocreales</taxon>
        <taxon>Nectriaceae</taxon>
        <taxon>Fusarium</taxon>
        <taxon>Fusarium fujikuroi species complex</taxon>
    </lineage>
</organism>
<proteinExistence type="inferred from homology"/>
<evidence type="ECO:0000256" key="5">
    <source>
        <dbReference type="SAM" id="SignalP"/>
    </source>
</evidence>
<name>A0A8H5N0N8_9HYPO</name>
<evidence type="ECO:0000256" key="3">
    <source>
        <dbReference type="ARBA" id="ARBA00022827"/>
    </source>
</evidence>
<evidence type="ECO:0000256" key="2">
    <source>
        <dbReference type="ARBA" id="ARBA00022630"/>
    </source>
</evidence>
<evidence type="ECO:0000313" key="7">
    <source>
        <dbReference type="EMBL" id="KAF5547583.1"/>
    </source>
</evidence>
<dbReference type="Gene3D" id="3.30.465.10">
    <property type="match status" value="1"/>
</dbReference>
<sequence>MLLNKAFLGALLAMGTVTALPNPDAEPVDLEDRSILHHCGKHASWDHAKSECVCHDSGKVYTKKHHKCKCPKGEKWHHIEKNLSSESPGTPDFDSSTNSRSHYLEMKVIAAHIVTGLLSSSVSASTCCHQLKGSLSDKISFPDTKSYNATLSSYWSKQEAALHPNCILQPDTAHDVATALKMISKHEDCKFSIKGHGHAPSAGFANSNGDVTIDMTSLSSVSLNKKSTIASIGAGAKWLDVYQHLDGSGVQVAGGRNGNIGVGGLLLGGGISHFTTKVGWACDRVINYKVVLANGTLISANKKENSDLFLALKGGGNNLGVVTRFDVETFPQGDISTTSISYDITERDKVFQAFTDLLESSTYDPAASLVTSLLYSSASKAWSLSASAVYTKPVSQPKIFKGLSEVPHTKLVRNITTLAEFANEKDTQPLSRNWLFVTLTLKPSSLNMQHMFEILNETIYSFDPQDGVTWSIAFEPLVAAMLNGSKHTNVLGLQSAHDGYIVLVSALWPNSAVNSNVEGTAKKVLSVWEKDACANGFLQNFQYLNYAAPYQRPFESYGDDELEFLKSVSEKYDPAQILQKRVGGFKL</sequence>
<evidence type="ECO:0000313" key="8">
    <source>
        <dbReference type="Proteomes" id="UP000582016"/>
    </source>
</evidence>
<keyword evidence="5" id="KW-0732">Signal</keyword>
<dbReference type="InterPro" id="IPR016166">
    <property type="entry name" value="FAD-bd_PCMH"/>
</dbReference>
<dbReference type="PROSITE" id="PS51387">
    <property type="entry name" value="FAD_PCMH"/>
    <property type="match status" value="1"/>
</dbReference>
<dbReference type="InterPro" id="IPR036318">
    <property type="entry name" value="FAD-bd_PCMH-like_sf"/>
</dbReference>
<comment type="similarity">
    <text evidence="1">Belongs to the oxygen-dependent FAD-linked oxidoreductase family.</text>
</comment>
<dbReference type="InterPro" id="IPR016169">
    <property type="entry name" value="FAD-bd_PCMH_sub2"/>
</dbReference>
<dbReference type="Proteomes" id="UP000582016">
    <property type="component" value="Unassembled WGS sequence"/>
</dbReference>
<dbReference type="InterPro" id="IPR006094">
    <property type="entry name" value="Oxid_FAD_bind_N"/>
</dbReference>
<protein>
    <submittedName>
        <fullName evidence="7">6-hydroxy-D-nicotine oxidase</fullName>
    </submittedName>
</protein>
<dbReference type="Pfam" id="PF01565">
    <property type="entry name" value="FAD_binding_4"/>
    <property type="match status" value="1"/>
</dbReference>
<dbReference type="GO" id="GO:0071949">
    <property type="term" value="F:FAD binding"/>
    <property type="evidence" value="ECO:0007669"/>
    <property type="project" value="InterPro"/>
</dbReference>
<dbReference type="EMBL" id="JAAOAQ010000433">
    <property type="protein sequence ID" value="KAF5547583.1"/>
    <property type="molecule type" value="Genomic_DNA"/>
</dbReference>
<keyword evidence="3" id="KW-0274">FAD</keyword>
<gene>
    <name evidence="7" type="ORF">FPHYL_10172</name>
</gene>
<dbReference type="GO" id="GO:0016491">
    <property type="term" value="F:oxidoreductase activity"/>
    <property type="evidence" value="ECO:0007669"/>
    <property type="project" value="UniProtKB-KW"/>
</dbReference>
<feature type="chain" id="PRO_5034554203" evidence="5">
    <location>
        <begin position="20"/>
        <end position="587"/>
    </location>
</feature>
<keyword evidence="4" id="KW-0560">Oxidoreductase</keyword>
<reference evidence="7 8" key="1">
    <citation type="submission" date="2020-05" db="EMBL/GenBank/DDBJ databases">
        <title>Identification and distribution of gene clusters putatively required for synthesis of sphingolipid metabolism inhibitors in phylogenetically diverse species of the filamentous fungus Fusarium.</title>
        <authorList>
            <person name="Kim H.-S."/>
            <person name="Busman M."/>
            <person name="Brown D.W."/>
            <person name="Divon H."/>
            <person name="Uhlig S."/>
            <person name="Proctor R.H."/>
        </authorList>
    </citation>
    <scope>NUCLEOTIDE SEQUENCE [LARGE SCALE GENOMIC DNA]</scope>
    <source>
        <strain evidence="7 8">NRRL 13617</strain>
    </source>
</reference>
<evidence type="ECO:0000256" key="1">
    <source>
        <dbReference type="ARBA" id="ARBA00005466"/>
    </source>
</evidence>
<comment type="caution">
    <text evidence="7">The sequence shown here is derived from an EMBL/GenBank/DDBJ whole genome shotgun (WGS) entry which is preliminary data.</text>
</comment>
<dbReference type="PANTHER" id="PTHR42973:SF22">
    <property type="entry name" value="FAD-BINDING PCMH-TYPE DOMAIN-CONTAINING PROTEIN-RELATED"/>
    <property type="match status" value="1"/>
</dbReference>
<keyword evidence="2" id="KW-0285">Flavoprotein</keyword>
<evidence type="ECO:0000259" key="6">
    <source>
        <dbReference type="PROSITE" id="PS51387"/>
    </source>
</evidence>
<dbReference type="SUPFAM" id="SSF56176">
    <property type="entry name" value="FAD-binding/transporter-associated domain-like"/>
    <property type="match status" value="1"/>
</dbReference>
<keyword evidence="8" id="KW-1185">Reference proteome</keyword>
<accession>A0A8H5N0N8</accession>
<feature type="domain" description="FAD-binding PCMH-type" evidence="6">
    <location>
        <begin position="160"/>
        <end position="332"/>
    </location>
</feature>
<feature type="signal peptide" evidence="5">
    <location>
        <begin position="1"/>
        <end position="19"/>
    </location>
</feature>
<evidence type="ECO:0000256" key="4">
    <source>
        <dbReference type="ARBA" id="ARBA00023002"/>
    </source>
</evidence>
<dbReference type="AlphaFoldDB" id="A0A8H5N0N8"/>
<dbReference type="PANTHER" id="PTHR42973">
    <property type="entry name" value="BINDING OXIDOREDUCTASE, PUTATIVE (AFU_ORTHOLOGUE AFUA_1G17690)-RELATED"/>
    <property type="match status" value="1"/>
</dbReference>
<dbReference type="InterPro" id="IPR050416">
    <property type="entry name" value="FAD-linked_Oxidoreductase"/>
</dbReference>
<dbReference type="OrthoDB" id="2151789at2759"/>